<dbReference type="Gene3D" id="2.60.40.290">
    <property type="match status" value="1"/>
</dbReference>
<dbReference type="InterPro" id="IPR008965">
    <property type="entry name" value="CBM2/CBM3_carb-bd_dom_sf"/>
</dbReference>
<accession>A0A2W2BU29</accession>
<keyword evidence="4" id="KW-1185">Reference proteome</keyword>
<dbReference type="InterPro" id="IPR001919">
    <property type="entry name" value="CBD2"/>
</dbReference>
<evidence type="ECO:0000313" key="3">
    <source>
        <dbReference type="EMBL" id="PZF83874.1"/>
    </source>
</evidence>
<evidence type="ECO:0000256" key="1">
    <source>
        <dbReference type="SAM" id="SignalP"/>
    </source>
</evidence>
<evidence type="ECO:0000313" key="4">
    <source>
        <dbReference type="Proteomes" id="UP000248627"/>
    </source>
</evidence>
<comment type="caution">
    <text evidence="3">The sequence shown here is derived from an EMBL/GenBank/DDBJ whole genome shotgun (WGS) entry which is preliminary data.</text>
</comment>
<feature type="chain" id="PRO_5015957842" description="CBM2 domain-containing protein" evidence="1">
    <location>
        <begin position="33"/>
        <end position="146"/>
    </location>
</feature>
<organism evidence="3 4">
    <name type="scientific">Micromonospora endophytica</name>
    <dbReference type="NCBI Taxonomy" id="515350"/>
    <lineage>
        <taxon>Bacteria</taxon>
        <taxon>Bacillati</taxon>
        <taxon>Actinomycetota</taxon>
        <taxon>Actinomycetes</taxon>
        <taxon>Micromonosporales</taxon>
        <taxon>Micromonosporaceae</taxon>
        <taxon>Micromonospora</taxon>
    </lineage>
</organism>
<dbReference type="GO" id="GO:0004553">
    <property type="term" value="F:hydrolase activity, hydrolyzing O-glycosyl compounds"/>
    <property type="evidence" value="ECO:0007669"/>
    <property type="project" value="InterPro"/>
</dbReference>
<dbReference type="GO" id="GO:0005975">
    <property type="term" value="P:carbohydrate metabolic process"/>
    <property type="evidence" value="ECO:0007669"/>
    <property type="project" value="InterPro"/>
</dbReference>
<name>A0A2W2BU29_9ACTN</name>
<dbReference type="SMART" id="SM00637">
    <property type="entry name" value="CBD_II"/>
    <property type="match status" value="1"/>
</dbReference>
<dbReference type="RefSeq" id="WP_181445382.1">
    <property type="nucleotide sequence ID" value="NZ_POTX01000405.1"/>
</dbReference>
<feature type="non-terminal residue" evidence="3">
    <location>
        <position position="146"/>
    </location>
</feature>
<dbReference type="InterPro" id="IPR012291">
    <property type="entry name" value="CBM2_carb-bd_dom_sf"/>
</dbReference>
<feature type="signal peptide" evidence="1">
    <location>
        <begin position="1"/>
        <end position="32"/>
    </location>
</feature>
<dbReference type="GO" id="GO:0030247">
    <property type="term" value="F:polysaccharide binding"/>
    <property type="evidence" value="ECO:0007669"/>
    <property type="project" value="UniProtKB-UniRule"/>
</dbReference>
<proteinExistence type="predicted"/>
<evidence type="ECO:0000259" key="2">
    <source>
        <dbReference type="PROSITE" id="PS51173"/>
    </source>
</evidence>
<dbReference type="Proteomes" id="UP000248627">
    <property type="component" value="Unassembled WGS sequence"/>
</dbReference>
<dbReference type="PROSITE" id="PS51173">
    <property type="entry name" value="CBM2"/>
    <property type="match status" value="1"/>
</dbReference>
<dbReference type="EMBL" id="POTX01000405">
    <property type="protein sequence ID" value="PZF83874.1"/>
    <property type="molecule type" value="Genomic_DNA"/>
</dbReference>
<protein>
    <recommendedName>
        <fullName evidence="2">CBM2 domain-containing protein</fullName>
    </recommendedName>
</protein>
<feature type="domain" description="CBM2" evidence="2">
    <location>
        <begin position="30"/>
        <end position="139"/>
    </location>
</feature>
<dbReference type="Pfam" id="PF00553">
    <property type="entry name" value="CBM_2"/>
    <property type="match status" value="1"/>
</dbReference>
<reference evidence="3 4" key="1">
    <citation type="submission" date="2018-01" db="EMBL/GenBank/DDBJ databases">
        <title>Draft genome sequence of Jishengella endophytica.</title>
        <authorList>
            <person name="Sahin N."/>
            <person name="Ay H."/>
            <person name="Saygin H."/>
        </authorList>
    </citation>
    <scope>NUCLEOTIDE SEQUENCE [LARGE SCALE GENOMIC DNA]</scope>
    <source>
        <strain evidence="3 4">DSM 45430</strain>
    </source>
</reference>
<dbReference type="AlphaFoldDB" id="A0A2W2BU29"/>
<dbReference type="SUPFAM" id="SSF49384">
    <property type="entry name" value="Carbohydrate-binding domain"/>
    <property type="match status" value="1"/>
</dbReference>
<sequence>MLRAAPRAVLLAAATATAVAAAGALTTLTASAAAAGCRVDYRVTNQWTGGFGADVTVTNLGDPVNGWTLTWSYAAGQQVTQAWNATVTQSGTQVTARNVDHNATIGTNASANFGFNGSWTGSNPVPTSFALNGTTCTGATTPNTPP</sequence>
<gene>
    <name evidence="3" type="ORF">C1I93_29785</name>
</gene>
<keyword evidence="1" id="KW-0732">Signal</keyword>